<dbReference type="Pfam" id="PF01323">
    <property type="entry name" value="DSBA"/>
    <property type="match status" value="1"/>
</dbReference>
<evidence type="ECO:0000313" key="3">
    <source>
        <dbReference type="Proteomes" id="UP000184241"/>
    </source>
</evidence>
<protein>
    <submittedName>
        <fullName evidence="2">Predicted dithiol-disulfide isomerase, DsbA family</fullName>
    </submittedName>
</protein>
<evidence type="ECO:0000313" key="2">
    <source>
        <dbReference type="EMBL" id="SHI55959.1"/>
    </source>
</evidence>
<dbReference type="GO" id="GO:0016853">
    <property type="term" value="F:isomerase activity"/>
    <property type="evidence" value="ECO:0007669"/>
    <property type="project" value="UniProtKB-KW"/>
</dbReference>
<dbReference type="CDD" id="cd03024">
    <property type="entry name" value="DsbA_FrnE"/>
    <property type="match status" value="1"/>
</dbReference>
<dbReference type="PANTHER" id="PTHR13887">
    <property type="entry name" value="GLUTATHIONE S-TRANSFERASE KAPPA"/>
    <property type="match status" value="1"/>
</dbReference>
<dbReference type="SUPFAM" id="SSF52833">
    <property type="entry name" value="Thioredoxin-like"/>
    <property type="match status" value="1"/>
</dbReference>
<feature type="domain" description="DSBA-like thioredoxin" evidence="1">
    <location>
        <begin position="5"/>
        <end position="189"/>
    </location>
</feature>
<proteinExistence type="predicted"/>
<name>A0A1M6C4M2_9CLOT</name>
<dbReference type="AlphaFoldDB" id="A0A1M6C4M2"/>
<dbReference type="InterPro" id="IPR036249">
    <property type="entry name" value="Thioredoxin-like_sf"/>
</dbReference>
<dbReference type="EMBL" id="FQXU01000016">
    <property type="protein sequence ID" value="SHI55959.1"/>
    <property type="molecule type" value="Genomic_DNA"/>
</dbReference>
<organism evidence="2 3">
    <name type="scientific">Clostridium intestinale DSM 6191</name>
    <dbReference type="NCBI Taxonomy" id="1121320"/>
    <lineage>
        <taxon>Bacteria</taxon>
        <taxon>Bacillati</taxon>
        <taxon>Bacillota</taxon>
        <taxon>Clostridia</taxon>
        <taxon>Eubacteriales</taxon>
        <taxon>Clostridiaceae</taxon>
        <taxon>Clostridium</taxon>
    </lineage>
</organism>
<reference evidence="2 3" key="1">
    <citation type="submission" date="2016-11" db="EMBL/GenBank/DDBJ databases">
        <authorList>
            <person name="Jaros S."/>
            <person name="Januszkiewicz K."/>
            <person name="Wedrychowicz H."/>
        </authorList>
    </citation>
    <scope>NUCLEOTIDE SEQUENCE [LARGE SCALE GENOMIC DNA]</scope>
    <source>
        <strain evidence="2 3">DSM 6191</strain>
    </source>
</reference>
<accession>A0A1M6C4M2</accession>
<dbReference type="RefSeq" id="WP_073022331.1">
    <property type="nucleotide sequence ID" value="NZ_FQXU01000016.1"/>
</dbReference>
<dbReference type="Gene3D" id="3.40.30.10">
    <property type="entry name" value="Glutaredoxin"/>
    <property type="match status" value="1"/>
</dbReference>
<dbReference type="GO" id="GO:0016491">
    <property type="term" value="F:oxidoreductase activity"/>
    <property type="evidence" value="ECO:0007669"/>
    <property type="project" value="InterPro"/>
</dbReference>
<evidence type="ECO:0000259" key="1">
    <source>
        <dbReference type="Pfam" id="PF01323"/>
    </source>
</evidence>
<keyword evidence="2" id="KW-0413">Isomerase</keyword>
<dbReference type="PANTHER" id="PTHR13887:SF33">
    <property type="entry name" value="ISOMERASE"/>
    <property type="match status" value="1"/>
</dbReference>
<dbReference type="Proteomes" id="UP000184241">
    <property type="component" value="Unassembled WGS sequence"/>
</dbReference>
<gene>
    <name evidence="2" type="ORF">SAMN02745941_03987</name>
</gene>
<dbReference type="InterPro" id="IPR011767">
    <property type="entry name" value="GLR_AS"/>
</dbReference>
<dbReference type="InterPro" id="IPR001853">
    <property type="entry name" value="DSBA-like_thioredoxin_dom"/>
</dbReference>
<dbReference type="PROSITE" id="PS00195">
    <property type="entry name" value="GLUTAREDOXIN_1"/>
    <property type="match status" value="1"/>
</dbReference>
<sequence>MSLKIKVYSDYICPFCVLTKGIFEEAIEGKDVEVEWMPFELRPEPVPKLDPINEPEKMQMWNRFTKSIGSDMKLPRVSPNPYTNLAFEGFHFAKEQGKGKEYNDRIYEAFFKEEQNIGEIDVLAKLAVEVGLNEEEFKEALQTRKYKDVQREALRHAYEDANVKVVPTFIIGNKRIEGYTDKETFEKAIDDEYAKDVASKGYGVCSIDGVCEI</sequence>